<keyword evidence="1" id="KW-0812">Transmembrane</keyword>
<reference evidence="2 3" key="1">
    <citation type="journal article" date="2006" name="J. Bacteriol.">
        <title>The genome sequence of Methanosphaera stadtmanae reveals why this human intestinal archaeon is restricted to methanol and H2 for methane formation and ATP synthesis.</title>
        <authorList>
            <person name="Fricke W.F."/>
            <person name="Seedorf H."/>
            <person name="Henne A."/>
            <person name="Kruer M."/>
            <person name="Liesegang H."/>
            <person name="Hedderich R."/>
            <person name="Gottschalk G."/>
            <person name="Thauer R.K."/>
        </authorList>
    </citation>
    <scope>NUCLEOTIDE SEQUENCE [LARGE SCALE GENOMIC DNA]</scope>
    <source>
        <strain evidence="3">ATCC 43021 / DSM 3091 / JCM 11832 / MCB-3</strain>
    </source>
</reference>
<gene>
    <name evidence="2" type="ordered locus">Msp_0503</name>
</gene>
<feature type="transmembrane region" description="Helical" evidence="1">
    <location>
        <begin position="6"/>
        <end position="24"/>
    </location>
</feature>
<evidence type="ECO:0000313" key="2">
    <source>
        <dbReference type="EMBL" id="ABC56903.1"/>
    </source>
</evidence>
<dbReference type="HOGENOM" id="CLU_1335072_0_0_2"/>
<dbReference type="Proteomes" id="UP000001931">
    <property type="component" value="Chromosome"/>
</dbReference>
<keyword evidence="1" id="KW-1133">Transmembrane helix</keyword>
<evidence type="ECO:0000256" key="1">
    <source>
        <dbReference type="SAM" id="Phobius"/>
    </source>
</evidence>
<dbReference type="KEGG" id="mst:Msp_0503"/>
<dbReference type="EMBL" id="CP000102">
    <property type="protein sequence ID" value="ABC56903.1"/>
    <property type="molecule type" value="Genomic_DNA"/>
</dbReference>
<keyword evidence="3" id="KW-1185">Reference proteome</keyword>
<sequence length="205" mass="23805">MKKKTIGIILLLIILIIGSFFLYMEYMNYCDRENFNKTIKTVSDFENRTDINSIAFVDTSPVTLDEAVSFEKSFNENITIEINILNQYKNQTSNKTYQEYVDIEVNRLIYEKRSAELTLEICDLWKKAKTGELNPYDALSKVKEINNQSTEVNNKVNTEKINAINYLEKHPNLNKTLTDLGIDEDFNTYELDGGGPNISKFNIYY</sequence>
<evidence type="ECO:0000313" key="3">
    <source>
        <dbReference type="Proteomes" id="UP000001931"/>
    </source>
</evidence>
<organism evidence="2 3">
    <name type="scientific">Methanosphaera stadtmanae (strain ATCC 43021 / DSM 3091 / JCM 11832 / MCB-3)</name>
    <dbReference type="NCBI Taxonomy" id="339860"/>
    <lineage>
        <taxon>Archaea</taxon>
        <taxon>Methanobacteriati</taxon>
        <taxon>Methanobacteriota</taxon>
        <taxon>Methanomada group</taxon>
        <taxon>Methanobacteria</taxon>
        <taxon>Methanobacteriales</taxon>
        <taxon>Methanobacteriaceae</taxon>
        <taxon>Methanosphaera</taxon>
    </lineage>
</organism>
<protein>
    <submittedName>
        <fullName evidence="2">Hypothetical membrane-spanning protein</fullName>
    </submittedName>
</protein>
<proteinExistence type="predicted"/>
<accession>Q2NH00</accession>
<dbReference type="AlphaFoldDB" id="Q2NH00"/>
<keyword evidence="1" id="KW-0472">Membrane</keyword>
<name>Q2NH00_METST</name>
<dbReference type="STRING" id="339860.Msp_0503"/>